<dbReference type="InterPro" id="IPR020449">
    <property type="entry name" value="Tscrpt_reg_AraC-type_HTH"/>
</dbReference>
<feature type="transmembrane region" description="Helical" evidence="4">
    <location>
        <begin position="12"/>
        <end position="35"/>
    </location>
</feature>
<dbReference type="Gene3D" id="1.10.10.60">
    <property type="entry name" value="Homeodomain-like"/>
    <property type="match status" value="2"/>
</dbReference>
<gene>
    <name evidence="6" type="ORF">ACFSJH_15900</name>
</gene>
<dbReference type="EMBL" id="JBHUHO010000037">
    <property type="protein sequence ID" value="MFD2117213.1"/>
    <property type="molecule type" value="Genomic_DNA"/>
</dbReference>
<dbReference type="PROSITE" id="PS00041">
    <property type="entry name" value="HTH_ARAC_FAMILY_1"/>
    <property type="match status" value="1"/>
</dbReference>
<evidence type="ECO:0000313" key="7">
    <source>
        <dbReference type="Proteomes" id="UP001597362"/>
    </source>
</evidence>
<proteinExistence type="predicted"/>
<dbReference type="PRINTS" id="PR00032">
    <property type="entry name" value="HTHARAC"/>
</dbReference>
<dbReference type="PROSITE" id="PS01124">
    <property type="entry name" value="HTH_ARAC_FAMILY_2"/>
    <property type="match status" value="1"/>
</dbReference>
<evidence type="ECO:0000256" key="3">
    <source>
        <dbReference type="ARBA" id="ARBA00023163"/>
    </source>
</evidence>
<evidence type="ECO:0000313" key="6">
    <source>
        <dbReference type="EMBL" id="MFD2117213.1"/>
    </source>
</evidence>
<dbReference type="RefSeq" id="WP_377774167.1">
    <property type="nucleotide sequence ID" value="NZ_JBHUHO010000037.1"/>
</dbReference>
<feature type="transmembrane region" description="Helical" evidence="4">
    <location>
        <begin position="264"/>
        <end position="283"/>
    </location>
</feature>
<protein>
    <submittedName>
        <fullName evidence="6">Helix-turn-helix domain-containing protein</fullName>
    </submittedName>
</protein>
<dbReference type="InterPro" id="IPR018062">
    <property type="entry name" value="HTH_AraC-typ_CS"/>
</dbReference>
<dbReference type="Pfam" id="PF12833">
    <property type="entry name" value="HTH_18"/>
    <property type="match status" value="1"/>
</dbReference>
<dbReference type="PANTHER" id="PTHR43280">
    <property type="entry name" value="ARAC-FAMILY TRANSCRIPTIONAL REGULATOR"/>
    <property type="match status" value="1"/>
</dbReference>
<dbReference type="SUPFAM" id="SSF46689">
    <property type="entry name" value="Homeodomain-like"/>
    <property type="match status" value="2"/>
</dbReference>
<keyword evidence="4" id="KW-1133">Transmembrane helix</keyword>
<feature type="domain" description="HTH araC/xylS-type" evidence="5">
    <location>
        <begin position="644"/>
        <end position="743"/>
    </location>
</feature>
<dbReference type="InterPro" id="IPR009057">
    <property type="entry name" value="Homeodomain-like_sf"/>
</dbReference>
<dbReference type="InterPro" id="IPR018060">
    <property type="entry name" value="HTH_AraC"/>
</dbReference>
<evidence type="ECO:0000256" key="4">
    <source>
        <dbReference type="SAM" id="Phobius"/>
    </source>
</evidence>
<comment type="caution">
    <text evidence="6">The sequence shown here is derived from an EMBL/GenBank/DDBJ whole genome shotgun (WGS) entry which is preliminary data.</text>
</comment>
<keyword evidence="7" id="KW-1185">Reference proteome</keyword>
<accession>A0ABW4YNJ6</accession>
<keyword evidence="1" id="KW-0805">Transcription regulation</keyword>
<evidence type="ECO:0000256" key="2">
    <source>
        <dbReference type="ARBA" id="ARBA00023125"/>
    </source>
</evidence>
<evidence type="ECO:0000259" key="5">
    <source>
        <dbReference type="PROSITE" id="PS01124"/>
    </source>
</evidence>
<keyword evidence="2" id="KW-0238">DNA-binding</keyword>
<dbReference type="SMART" id="SM00342">
    <property type="entry name" value="HTH_ARAC"/>
    <property type="match status" value="1"/>
</dbReference>
<dbReference type="PANTHER" id="PTHR43280:SF28">
    <property type="entry name" value="HTH-TYPE TRANSCRIPTIONAL ACTIVATOR RHAS"/>
    <property type="match status" value="1"/>
</dbReference>
<name>A0ABW4YNJ6_9BACL</name>
<keyword evidence="3" id="KW-0804">Transcription</keyword>
<keyword evidence="4" id="KW-0812">Transmembrane</keyword>
<evidence type="ECO:0000256" key="1">
    <source>
        <dbReference type="ARBA" id="ARBA00023015"/>
    </source>
</evidence>
<dbReference type="Proteomes" id="UP001597362">
    <property type="component" value="Unassembled WGS sequence"/>
</dbReference>
<reference evidence="7" key="1">
    <citation type="journal article" date="2019" name="Int. J. Syst. Evol. Microbiol.">
        <title>The Global Catalogue of Microorganisms (GCM) 10K type strain sequencing project: providing services to taxonomists for standard genome sequencing and annotation.</title>
        <authorList>
            <consortium name="The Broad Institute Genomics Platform"/>
            <consortium name="The Broad Institute Genome Sequencing Center for Infectious Disease"/>
            <person name="Wu L."/>
            <person name="Ma J."/>
        </authorList>
    </citation>
    <scope>NUCLEOTIDE SEQUENCE [LARGE SCALE GENOMIC DNA]</scope>
    <source>
        <strain evidence="7">GH52</strain>
    </source>
</reference>
<organism evidence="6 7">
    <name type="scientific">Paenibacillus yanchengensis</name>
    <dbReference type="NCBI Taxonomy" id="2035833"/>
    <lineage>
        <taxon>Bacteria</taxon>
        <taxon>Bacillati</taxon>
        <taxon>Bacillota</taxon>
        <taxon>Bacilli</taxon>
        <taxon>Bacillales</taxon>
        <taxon>Paenibacillaceae</taxon>
        <taxon>Paenibacillus</taxon>
    </lineage>
</organism>
<keyword evidence="4" id="KW-0472">Membrane</keyword>
<sequence>MKRRNNQWVNKMLKSYIPIFFFVISSFFLIFFFVVQKQSEQSAIRTTAMFGEQFMHSVDASLLAVDQLISKEMFTDNEFVEFIRSSEFSPYMIFELSKKLNQMKISFPLIHSLYIYNKAADYVISSNAAADAHKFPDYNFMMQQFDSEKGKMWSGRRTYTHKDGETEVVSLVHKIPFLTGKDGLIVVNVSIQALQQFIENMIGTTSNYVEIYDKQQKLIISSSKENKSGGKILASHESEYTNWNVQSGWDNGRAFSFIHSISQVWIIFAVLTIVLGTLWLVYVTRRNYKPIESILARINHVVEEKMVDIIGKDHVNADEDELRFIESTVQNLLHEYSTIRSRQEEDSAQLQHYLFLEVIEGHRTLSQKDWQAEMTRLGITFHHSYMLFAMLEIDKYSSFSSAYNKQDQYLLKFVLSNVMNEMAQKYNICTWTEWISISKMGILFSFEEQSEEVFDQVLDVMEQSMHWFQKNIDFTVTVALGGATSQLEDISELYDDALEALQYKSVVGVGQILDHRHLNFNSSKDLFKYTRSIQTIADLYRLSSSDWEEQWELLFVNIRKEFPPREEILNLLNHLLLSIDREVMELATDIQQVWQERAMPELTTILSQYESLQEFQTEAFKLLENVQHQLQSLKANKVNNQLILDAQTYITSNYADANLSLTQLSEQFHLSSRYLSRLFKEELGEKFIDYVMKIRIEHAQRLLNETNLSVQEIAQQVGYTHSISFIRAFKKIVGLTPGEYRKE</sequence>